<proteinExistence type="predicted"/>
<feature type="region of interest" description="Disordered" evidence="1">
    <location>
        <begin position="165"/>
        <end position="198"/>
    </location>
</feature>
<dbReference type="EMBL" id="LCWV01000004">
    <property type="protein sequence ID" value="PWI74014.1"/>
    <property type="molecule type" value="Genomic_DNA"/>
</dbReference>
<sequence>MPGKGGQPRCGPAVVGSLPSGSGPDPHVAPEISARRLVPARYRTSVNASASALSQRRACCPPEEAVSGAAGQGERQQQQQQQQPGRRTASPEHVTGAFEKPALSRGSRRADDASSTSAVAGLTSTRGEPAGGGAGGCRPAGDHDDIDHDHDGTTMRRAWHRRTALRAPRDAFHRGSRRATTQAVAPKRRTTPADTLTPRTLPAAKRHCEYALQSQCSTDKRGLQLGGPMSPAPLSPSRVVSWPLGRWVTGLRRFLHGTKPSPAAAATLFGGCSGSQSVPARPYRATGGLDFFRLPKKVQNGCPALHHRPSLARIWLPISGIWLMGAPTTRQMYRYLRRTPLII</sequence>
<evidence type="ECO:0000313" key="3">
    <source>
        <dbReference type="Proteomes" id="UP000245956"/>
    </source>
</evidence>
<protein>
    <submittedName>
        <fullName evidence="2">Uncharacterized protein</fullName>
    </submittedName>
</protein>
<feature type="compositionally biased region" description="Basic and acidic residues" evidence="1">
    <location>
        <begin position="140"/>
        <end position="152"/>
    </location>
</feature>
<comment type="caution">
    <text evidence="2">The sequence shown here is derived from an EMBL/GenBank/DDBJ whole genome shotgun (WGS) entry which is preliminary data.</text>
</comment>
<dbReference type="AlphaFoldDB" id="A0A2U3EHM6"/>
<organism evidence="2 3">
    <name type="scientific">Purpureocillium lilacinum</name>
    <name type="common">Paecilomyces lilacinus</name>
    <dbReference type="NCBI Taxonomy" id="33203"/>
    <lineage>
        <taxon>Eukaryota</taxon>
        <taxon>Fungi</taxon>
        <taxon>Dikarya</taxon>
        <taxon>Ascomycota</taxon>
        <taxon>Pezizomycotina</taxon>
        <taxon>Sordariomycetes</taxon>
        <taxon>Hypocreomycetidae</taxon>
        <taxon>Hypocreales</taxon>
        <taxon>Ophiocordycipitaceae</taxon>
        <taxon>Purpureocillium</taxon>
    </lineage>
</organism>
<dbReference type="Proteomes" id="UP000245956">
    <property type="component" value="Unassembled WGS sequence"/>
</dbReference>
<feature type="compositionally biased region" description="Gly residues" evidence="1">
    <location>
        <begin position="129"/>
        <end position="138"/>
    </location>
</feature>
<evidence type="ECO:0000313" key="2">
    <source>
        <dbReference type="EMBL" id="PWI74014.1"/>
    </source>
</evidence>
<gene>
    <name evidence="2" type="ORF">PCL_09290</name>
</gene>
<name>A0A2U3EHM6_PURLI</name>
<reference evidence="2 3" key="1">
    <citation type="journal article" date="2016" name="Front. Microbiol.">
        <title>Genome and transcriptome sequences reveal the specific parasitism of the nematophagous Purpureocillium lilacinum 36-1.</title>
        <authorList>
            <person name="Xie J."/>
            <person name="Li S."/>
            <person name="Mo C."/>
            <person name="Xiao X."/>
            <person name="Peng D."/>
            <person name="Wang G."/>
            <person name="Xiao Y."/>
        </authorList>
    </citation>
    <scope>NUCLEOTIDE SEQUENCE [LARGE SCALE GENOMIC DNA]</scope>
    <source>
        <strain evidence="2 3">36-1</strain>
    </source>
</reference>
<feature type="region of interest" description="Disordered" evidence="1">
    <location>
        <begin position="1"/>
        <end position="31"/>
    </location>
</feature>
<accession>A0A2U3EHM6</accession>
<evidence type="ECO:0000256" key="1">
    <source>
        <dbReference type="SAM" id="MobiDB-lite"/>
    </source>
</evidence>
<feature type="region of interest" description="Disordered" evidence="1">
    <location>
        <begin position="45"/>
        <end position="152"/>
    </location>
</feature>
<feature type="compositionally biased region" description="Polar residues" evidence="1">
    <location>
        <begin position="45"/>
        <end position="54"/>
    </location>
</feature>